<reference evidence="1 2" key="1">
    <citation type="journal article" date="2024" name="J Genomics">
        <title>Draft genome sequencing and assembly of Favolaschia claudopus CIRM-BRFM 2984 isolated from oak limbs.</title>
        <authorList>
            <person name="Navarro D."/>
            <person name="Drula E."/>
            <person name="Chaduli D."/>
            <person name="Cazenave R."/>
            <person name="Ahrendt S."/>
            <person name="Wang J."/>
            <person name="Lipzen A."/>
            <person name="Daum C."/>
            <person name="Barry K."/>
            <person name="Grigoriev I.V."/>
            <person name="Favel A."/>
            <person name="Rosso M.N."/>
            <person name="Martin F."/>
        </authorList>
    </citation>
    <scope>NUCLEOTIDE SEQUENCE [LARGE SCALE GENOMIC DNA]</scope>
    <source>
        <strain evidence="1 2">CIRM-BRFM 2984</strain>
    </source>
</reference>
<keyword evidence="2" id="KW-1185">Reference proteome</keyword>
<dbReference type="EMBL" id="JAWWNJ010000056">
    <property type="protein sequence ID" value="KAK7014650.1"/>
    <property type="molecule type" value="Genomic_DNA"/>
</dbReference>
<proteinExistence type="predicted"/>
<comment type="caution">
    <text evidence="1">The sequence shown here is derived from an EMBL/GenBank/DDBJ whole genome shotgun (WGS) entry which is preliminary data.</text>
</comment>
<protein>
    <submittedName>
        <fullName evidence="1">Uncharacterized protein</fullName>
    </submittedName>
</protein>
<evidence type="ECO:0000313" key="2">
    <source>
        <dbReference type="Proteomes" id="UP001362999"/>
    </source>
</evidence>
<dbReference type="AlphaFoldDB" id="A0AAW0AN37"/>
<organism evidence="1 2">
    <name type="scientific">Favolaschia claudopus</name>
    <dbReference type="NCBI Taxonomy" id="2862362"/>
    <lineage>
        <taxon>Eukaryota</taxon>
        <taxon>Fungi</taxon>
        <taxon>Dikarya</taxon>
        <taxon>Basidiomycota</taxon>
        <taxon>Agaricomycotina</taxon>
        <taxon>Agaricomycetes</taxon>
        <taxon>Agaricomycetidae</taxon>
        <taxon>Agaricales</taxon>
        <taxon>Marasmiineae</taxon>
        <taxon>Mycenaceae</taxon>
        <taxon>Favolaschia</taxon>
    </lineage>
</organism>
<dbReference type="Proteomes" id="UP001362999">
    <property type="component" value="Unassembled WGS sequence"/>
</dbReference>
<gene>
    <name evidence="1" type="ORF">R3P38DRAFT_2787481</name>
</gene>
<evidence type="ECO:0000313" key="1">
    <source>
        <dbReference type="EMBL" id="KAK7014650.1"/>
    </source>
</evidence>
<name>A0AAW0AN37_9AGAR</name>
<sequence length="202" mass="23023">MAAGLKKCHQKNKIQMKKSIFVGTKNVSGQEIFRRLNHQLEQHTLPLPLQNCSQRKFVLRTIVTIRGDIIYYGLPTDQLGRYLYYLHYPCFLYPFEPGICSTIHHEPTAENWLILARLVELEGSRRAESEGGVYMRAFRLVELEGSRRAESEGGVYMRAFSNLTAQSIGRRVIELKSSSVKLPLNCGIFPVIFDAFLGSGLR</sequence>
<accession>A0AAW0AN37</accession>